<protein>
    <submittedName>
        <fullName evidence="2">Uncharacterized protein</fullName>
    </submittedName>
</protein>
<evidence type="ECO:0000313" key="2">
    <source>
        <dbReference type="EMBL" id="RGS87963.1"/>
    </source>
</evidence>
<feature type="transmembrane region" description="Helical" evidence="1">
    <location>
        <begin position="135"/>
        <end position="159"/>
    </location>
</feature>
<dbReference type="AlphaFoldDB" id="A0A395W1E5"/>
<feature type="transmembrane region" description="Helical" evidence="1">
    <location>
        <begin position="179"/>
        <end position="198"/>
    </location>
</feature>
<sequence length="201" mass="23281">MENYFKNINNMEATINYQTTIFLEKIKEMEDRNLLLAYSNKADYNSLFNQLAEEELALRGYVPSEVEENNIDFLIIRKKEIDELVEIYTNDSDYVKSWKELAENELKRRGFDISSLYGIKSRNKQFLKEGMQGRYIVLGYIFSFLGGLVGLAFAINYAFTSQTAVNGEKFPKYNRSTRSHGKAMLILAIGSIIMQLIMRLS</sequence>
<keyword evidence="1" id="KW-0472">Membrane</keyword>
<proteinExistence type="predicted"/>
<dbReference type="RefSeq" id="WP_004301045.1">
    <property type="nucleotide sequence ID" value="NZ_JADNLB010000015.1"/>
</dbReference>
<name>A0A395W1E5_BACOV</name>
<comment type="caution">
    <text evidence="2">The sequence shown here is derived from an EMBL/GenBank/DDBJ whole genome shotgun (WGS) entry which is preliminary data.</text>
</comment>
<keyword evidence="1" id="KW-0812">Transmembrane</keyword>
<organism evidence="2 3">
    <name type="scientific">Bacteroides ovatus</name>
    <dbReference type="NCBI Taxonomy" id="28116"/>
    <lineage>
        <taxon>Bacteria</taxon>
        <taxon>Pseudomonadati</taxon>
        <taxon>Bacteroidota</taxon>
        <taxon>Bacteroidia</taxon>
        <taxon>Bacteroidales</taxon>
        <taxon>Bacteroidaceae</taxon>
        <taxon>Bacteroides</taxon>
    </lineage>
</organism>
<dbReference type="Proteomes" id="UP000266492">
    <property type="component" value="Unassembled WGS sequence"/>
</dbReference>
<evidence type="ECO:0000313" key="3">
    <source>
        <dbReference type="Proteomes" id="UP000266492"/>
    </source>
</evidence>
<accession>A0A395W1E5</accession>
<gene>
    <name evidence="2" type="ORF">DWX70_00005</name>
</gene>
<evidence type="ECO:0000256" key="1">
    <source>
        <dbReference type="SAM" id="Phobius"/>
    </source>
</evidence>
<keyword evidence="1" id="KW-1133">Transmembrane helix</keyword>
<reference evidence="2 3" key="1">
    <citation type="submission" date="2018-08" db="EMBL/GenBank/DDBJ databases">
        <title>A genome reference for cultivated species of the human gut microbiota.</title>
        <authorList>
            <person name="Zou Y."/>
            <person name="Xue W."/>
            <person name="Luo G."/>
        </authorList>
    </citation>
    <scope>NUCLEOTIDE SEQUENCE [LARGE SCALE GENOMIC DNA]</scope>
    <source>
        <strain evidence="2 3">AF20-9LB</strain>
    </source>
</reference>
<dbReference type="EMBL" id="QRVZ01000001">
    <property type="protein sequence ID" value="RGS87963.1"/>
    <property type="molecule type" value="Genomic_DNA"/>
</dbReference>